<evidence type="ECO:0000313" key="4">
    <source>
        <dbReference type="EMBL" id="KAF4842539.1"/>
    </source>
</evidence>
<gene>
    <name evidence="4" type="ORF">CGCSCA2_v014524</name>
</gene>
<reference evidence="4" key="1">
    <citation type="submission" date="2019-06" db="EMBL/GenBank/DDBJ databases">
        <authorList>
            <person name="Gan P."/>
            <person name="Shirasu K."/>
        </authorList>
    </citation>
    <scope>NUCLEOTIDE SEQUENCE [LARGE SCALE GENOMIC DNA]</scope>
    <source>
        <strain evidence="4">CAD2</strain>
    </source>
</reference>
<dbReference type="InterPro" id="IPR036770">
    <property type="entry name" value="Ankyrin_rpt-contain_sf"/>
</dbReference>
<keyword evidence="5" id="KW-1185">Reference proteome</keyword>
<dbReference type="InterPro" id="IPR002110">
    <property type="entry name" value="Ankyrin_rpt"/>
</dbReference>
<organism evidence="4 5">
    <name type="scientific">Colletotrichum siamense</name>
    <name type="common">Anthracnose fungus</name>
    <dbReference type="NCBI Taxonomy" id="690259"/>
    <lineage>
        <taxon>Eukaryota</taxon>
        <taxon>Fungi</taxon>
        <taxon>Dikarya</taxon>
        <taxon>Ascomycota</taxon>
        <taxon>Pezizomycotina</taxon>
        <taxon>Sordariomycetes</taxon>
        <taxon>Hypocreomycetidae</taxon>
        <taxon>Glomerellales</taxon>
        <taxon>Glomerellaceae</taxon>
        <taxon>Colletotrichum</taxon>
        <taxon>Colletotrichum gloeosporioides species complex</taxon>
    </lineage>
</organism>
<dbReference type="EMBL" id="QPMT01000092">
    <property type="protein sequence ID" value="KAF4842539.1"/>
    <property type="molecule type" value="Genomic_DNA"/>
</dbReference>
<dbReference type="PROSITE" id="PS50088">
    <property type="entry name" value="ANK_REPEAT"/>
    <property type="match status" value="1"/>
</dbReference>
<dbReference type="OrthoDB" id="3200163at2759"/>
<evidence type="ECO:0000256" key="1">
    <source>
        <dbReference type="PROSITE-ProRule" id="PRU00023"/>
    </source>
</evidence>
<evidence type="ECO:0000313" key="5">
    <source>
        <dbReference type="Proteomes" id="UP000711996"/>
    </source>
</evidence>
<feature type="repeat" description="ANK" evidence="1">
    <location>
        <begin position="302"/>
        <end position="334"/>
    </location>
</feature>
<proteinExistence type="predicted"/>
<feature type="domain" description="Azaphilone pigments biosynthesis cluster protein L N-terminal" evidence="3">
    <location>
        <begin position="2"/>
        <end position="133"/>
    </location>
</feature>
<accession>A0A9P5EIN1</accession>
<dbReference type="InterPro" id="IPR031348">
    <property type="entry name" value="PigL_N"/>
</dbReference>
<keyword evidence="1" id="KW-0040">ANK repeat</keyword>
<name>A0A9P5EIN1_COLSI</name>
<evidence type="ECO:0000256" key="2">
    <source>
        <dbReference type="SAM" id="Coils"/>
    </source>
</evidence>
<dbReference type="SUPFAM" id="SSF48403">
    <property type="entry name" value="Ankyrin repeat"/>
    <property type="match status" value="1"/>
</dbReference>
<keyword evidence="2" id="KW-0175">Coiled coil</keyword>
<dbReference type="Gene3D" id="1.25.40.20">
    <property type="entry name" value="Ankyrin repeat-containing domain"/>
    <property type="match status" value="1"/>
</dbReference>
<dbReference type="Pfam" id="PF17111">
    <property type="entry name" value="PigL_N"/>
    <property type="match status" value="1"/>
</dbReference>
<dbReference type="PROSITE" id="PS50297">
    <property type="entry name" value="ANK_REP_REGION"/>
    <property type="match status" value="1"/>
</dbReference>
<dbReference type="AlphaFoldDB" id="A0A9P5EIN1"/>
<comment type="caution">
    <text evidence="4">The sequence shown here is derived from an EMBL/GenBank/DDBJ whole genome shotgun (WGS) entry which is preliminary data.</text>
</comment>
<evidence type="ECO:0000259" key="3">
    <source>
        <dbReference type="Pfam" id="PF17111"/>
    </source>
</evidence>
<feature type="coiled-coil region" evidence="2">
    <location>
        <begin position="83"/>
        <end position="110"/>
    </location>
</feature>
<protein>
    <recommendedName>
        <fullName evidence="3">Azaphilone pigments biosynthesis cluster protein L N-terminal domain-containing protein</fullName>
    </recommendedName>
</protein>
<dbReference type="Proteomes" id="UP000711996">
    <property type="component" value="Unassembled WGS sequence"/>
</dbReference>
<sequence>MAEVLGVVSSAIAVAELAGKFGLSVMKLKQLWDEIQDIPEEMNRIMRQLEILKPVLAGMEADFVQQQRHKVYLNSATNLQASIEYCRDAVNDLESLAEDLQARISTAKRSRRNITKLKVSFKKEDIRKYQERIGWALHLISLSQHSYMMAFMKSQPVVELVQDPEPSLLDTVVDDGQEVQTNTSNFDRLETIRPTGYEVSPKPLPWQKPSFFGGFTYKQSKNSFYANSAVHQIRLQLPRWMSQKVFDLQTYRAQVGWQICLKPWIKRPTYGKTFNDVRYGKLADVEKALAVGDASLFDRDEEGGTLLHIAAYGGKLDTFRALLSWGLSPTETNDSGYSVMIKLSNMRRWPDTTIAGFFKLMVDAGALEKEIDAMFSGTWSFNPYAFPEYIWKNPGILQMMAGDRYEEYLQLPPQARFTYLSWDYVKPELLLEQLSMGAGTSPAALREVEGYYDNLTINTGMKGKCLQI</sequence>